<sequence>MNDARLVQCQHCKEDDGGKDGEEKDSTLFHGIVTPAPIRKYGESDVSSPIRPANARDHHDRKDELPDCGAGALRPQSPISLFENVSSLAFISAEDMPEWIKAPSSILRRRSTTRSTLTLHMPRSAFSGP</sequence>
<proteinExistence type="predicted"/>
<geneLocation type="plasmid" evidence="2">
    <name>pHRC017</name>
</geneLocation>
<keyword evidence="2" id="KW-0614">Plasmid</keyword>
<organism evidence="2">
    <name type="scientific">Rhizobium meliloti</name>
    <name type="common">Ensifer meliloti</name>
    <name type="synonym">Sinorhizobium meliloti</name>
    <dbReference type="NCBI Taxonomy" id="382"/>
    <lineage>
        <taxon>Bacteria</taxon>
        <taxon>Pseudomonadati</taxon>
        <taxon>Pseudomonadota</taxon>
        <taxon>Alphaproteobacteria</taxon>
        <taxon>Hyphomicrobiales</taxon>
        <taxon>Rhizobiaceae</taxon>
        <taxon>Sinorhizobium/Ensifer group</taxon>
        <taxon>Sinorhizobium</taxon>
    </lineage>
</organism>
<accession>I2E1I2</accession>
<reference evidence="2" key="1">
    <citation type="journal article" date="2012" name="Mol. Plant Microbe Interact.">
        <title>Rhizobial plasmids that cause impaired symbiotic nitrogen fixation and enhanced host invasion.</title>
        <authorList>
            <person name="Crook M.B."/>
            <person name="Lindsay D.P."/>
            <person name="Biggs M.B."/>
            <person name="Bentley J.S."/>
            <person name="Price J.C."/>
            <person name="Clement S.C."/>
            <person name="Clement M.J."/>
            <person name="Long S.R."/>
            <person name="Griffitts J.S."/>
        </authorList>
    </citation>
    <scope>NUCLEOTIDE SEQUENCE</scope>
    <source>
        <strain evidence="2">C017</strain>
        <plasmid evidence="2">pHRC017</plasmid>
    </source>
</reference>
<evidence type="ECO:0000256" key="1">
    <source>
        <dbReference type="SAM" id="MobiDB-lite"/>
    </source>
</evidence>
<feature type="region of interest" description="Disordered" evidence="1">
    <location>
        <begin position="1"/>
        <end position="25"/>
    </location>
</feature>
<name>I2E1I2_RHIML</name>
<feature type="region of interest" description="Disordered" evidence="1">
    <location>
        <begin position="39"/>
        <end position="72"/>
    </location>
</feature>
<feature type="compositionally biased region" description="Basic and acidic residues" evidence="1">
    <location>
        <begin position="11"/>
        <end position="25"/>
    </location>
</feature>
<dbReference type="AlphaFoldDB" id="I2E1I2"/>
<evidence type="ECO:0000313" key="2">
    <source>
        <dbReference type="EMBL" id="AFJ91350.1"/>
    </source>
</evidence>
<feature type="compositionally biased region" description="Basic and acidic residues" evidence="1">
    <location>
        <begin position="54"/>
        <end position="65"/>
    </location>
</feature>
<gene>
    <name evidence="2" type="ORF">pHRC017_0188</name>
</gene>
<dbReference type="EMBL" id="JQ665880">
    <property type="protein sequence ID" value="AFJ91350.1"/>
    <property type="molecule type" value="Genomic_DNA"/>
</dbReference>
<protein>
    <submittedName>
        <fullName evidence="2">Uncharacterized protein</fullName>
    </submittedName>
</protein>